<keyword evidence="2" id="KW-1185">Reference proteome</keyword>
<comment type="caution">
    <text evidence="1">The sequence shown here is derived from an EMBL/GenBank/DDBJ whole genome shotgun (WGS) entry which is preliminary data.</text>
</comment>
<proteinExistence type="predicted"/>
<gene>
    <name evidence="1" type="ORF">ILUMI_12704</name>
</gene>
<organism evidence="1 2">
    <name type="scientific">Ignelater luminosus</name>
    <name type="common">Cucubano</name>
    <name type="synonym">Pyrophorus luminosus</name>
    <dbReference type="NCBI Taxonomy" id="2038154"/>
    <lineage>
        <taxon>Eukaryota</taxon>
        <taxon>Metazoa</taxon>
        <taxon>Ecdysozoa</taxon>
        <taxon>Arthropoda</taxon>
        <taxon>Hexapoda</taxon>
        <taxon>Insecta</taxon>
        <taxon>Pterygota</taxon>
        <taxon>Neoptera</taxon>
        <taxon>Endopterygota</taxon>
        <taxon>Coleoptera</taxon>
        <taxon>Polyphaga</taxon>
        <taxon>Elateriformia</taxon>
        <taxon>Elateroidea</taxon>
        <taxon>Elateridae</taxon>
        <taxon>Agrypninae</taxon>
        <taxon>Pyrophorini</taxon>
        <taxon>Ignelater</taxon>
    </lineage>
</organism>
<name>A0A8K0CTS7_IGNLU</name>
<sequence length="145" mass="17093">MRKGTIDVYEQFQIRYSKRDENVVNLPQLLPTERFWYQPRPQKIIAFRTKHFPKNYHIQLIPYYQKLLNTELLTKGFNVPKRRQLTGTNEALTSMCVEVKLTRNLDSLPTKSAIGQERMLSSREKHCLSLKLNCKRLAVSKLGKK</sequence>
<accession>A0A8K0CTS7</accession>
<dbReference type="Proteomes" id="UP000801492">
    <property type="component" value="Unassembled WGS sequence"/>
</dbReference>
<evidence type="ECO:0000313" key="2">
    <source>
        <dbReference type="Proteomes" id="UP000801492"/>
    </source>
</evidence>
<reference evidence="1" key="1">
    <citation type="submission" date="2019-08" db="EMBL/GenBank/DDBJ databases">
        <title>The genome of the North American firefly Photinus pyralis.</title>
        <authorList>
            <consortium name="Photinus pyralis genome working group"/>
            <person name="Fallon T.R."/>
            <person name="Sander Lower S.E."/>
            <person name="Weng J.-K."/>
        </authorList>
    </citation>
    <scope>NUCLEOTIDE SEQUENCE</scope>
    <source>
        <strain evidence="1">TRF0915ILg1</strain>
        <tissue evidence="1">Whole body</tissue>
    </source>
</reference>
<dbReference type="EMBL" id="VTPC01007969">
    <property type="protein sequence ID" value="KAF2893469.1"/>
    <property type="molecule type" value="Genomic_DNA"/>
</dbReference>
<evidence type="ECO:0000313" key="1">
    <source>
        <dbReference type="EMBL" id="KAF2893469.1"/>
    </source>
</evidence>
<dbReference type="AlphaFoldDB" id="A0A8K0CTS7"/>
<protein>
    <submittedName>
        <fullName evidence="1">Uncharacterized protein</fullName>
    </submittedName>
</protein>